<dbReference type="SUPFAM" id="SSF53448">
    <property type="entry name" value="Nucleotide-diphospho-sugar transferases"/>
    <property type="match status" value="1"/>
</dbReference>
<protein>
    <submittedName>
        <fullName evidence="2">Glycosyltransferase</fullName>
    </submittedName>
</protein>
<dbReference type="PANTHER" id="PTHR43685">
    <property type="entry name" value="GLYCOSYLTRANSFERASE"/>
    <property type="match status" value="1"/>
</dbReference>
<dbReference type="Pfam" id="PF00535">
    <property type="entry name" value="Glycos_transf_2"/>
    <property type="match status" value="1"/>
</dbReference>
<dbReference type="EMBL" id="JABRWQ010000002">
    <property type="protein sequence ID" value="NRD22828.1"/>
    <property type="molecule type" value="Genomic_DNA"/>
</dbReference>
<dbReference type="Proteomes" id="UP000805085">
    <property type="component" value="Unassembled WGS sequence"/>
</dbReference>
<dbReference type="InterPro" id="IPR001173">
    <property type="entry name" value="Glyco_trans_2-like"/>
</dbReference>
<sequence>MQTQITIIFPFRDRDATRVRLSLQSLELQSSKDFEVIFVDYGSQDSYANSVKNTVNNFDFVSYMYVGHPGLLWNKSKALNYGIKTAKSQYIVTADVDVLFGETFIEKALDLAKSNTFSLFKIGYLSQKITEQQQSELNLKAIETKFIGDTFGIGLYPKLALEKVGGVDEFFHFYGSEDQDLNYRISLTETSLSNCDDVLLYHQWHPRYPQKSNKQLTQMPRLSNALRINQRHFIRHQEESLLHPNSKNWGFVYKKNDKLLLEESRHKIELSNVSSHITHFFREEIKQYNDSVVTVVVTEAPYYKSLKHLIKKLLGKQTQPYMSMKEVNDLILKEIIFTYRDYNYSYLVSENLNQIFFTIQLNINSYDGL</sequence>
<comment type="caution">
    <text evidence="2">The sequence shown here is derived from an EMBL/GenBank/DDBJ whole genome shotgun (WGS) entry which is preliminary data.</text>
</comment>
<proteinExistence type="predicted"/>
<evidence type="ECO:0000313" key="2">
    <source>
        <dbReference type="EMBL" id="NRD22828.1"/>
    </source>
</evidence>
<accession>A0ABX2E2V2</accession>
<dbReference type="RefSeq" id="WP_173300459.1">
    <property type="nucleotide sequence ID" value="NZ_JABRWQ010000002.1"/>
</dbReference>
<name>A0ABX2E2V2_9FLAO</name>
<dbReference type="Gene3D" id="3.90.550.10">
    <property type="entry name" value="Spore Coat Polysaccharide Biosynthesis Protein SpsA, Chain A"/>
    <property type="match status" value="1"/>
</dbReference>
<dbReference type="InterPro" id="IPR029044">
    <property type="entry name" value="Nucleotide-diphossugar_trans"/>
</dbReference>
<evidence type="ECO:0000259" key="1">
    <source>
        <dbReference type="Pfam" id="PF00535"/>
    </source>
</evidence>
<organism evidence="2 3">
    <name type="scientific">Winogradskyella litoriviva</name>
    <dbReference type="NCBI Taxonomy" id="1220182"/>
    <lineage>
        <taxon>Bacteria</taxon>
        <taxon>Pseudomonadati</taxon>
        <taxon>Bacteroidota</taxon>
        <taxon>Flavobacteriia</taxon>
        <taxon>Flavobacteriales</taxon>
        <taxon>Flavobacteriaceae</taxon>
        <taxon>Winogradskyella</taxon>
    </lineage>
</organism>
<feature type="domain" description="Glycosyltransferase 2-like" evidence="1">
    <location>
        <begin position="6"/>
        <end position="135"/>
    </location>
</feature>
<dbReference type="InterPro" id="IPR050834">
    <property type="entry name" value="Glycosyltransf_2"/>
</dbReference>
<gene>
    <name evidence="2" type="ORF">HNV10_06225</name>
</gene>
<reference evidence="2 3" key="1">
    <citation type="journal article" date="2015" name="Int. J. Syst. Evol. Microbiol.">
        <title>Winogradskyella litoriviva sp. nov., isolated from coastal seawater.</title>
        <authorList>
            <person name="Nedashkovskaya O.I."/>
            <person name="Kukhlevskiy A.D."/>
            <person name="Zhukova N.V."/>
            <person name="Kim S.J."/>
            <person name="Rhee S.K."/>
            <person name="Mikhailov V.V."/>
        </authorList>
    </citation>
    <scope>NUCLEOTIDE SEQUENCE [LARGE SCALE GENOMIC DNA]</scope>
    <source>
        <strain evidence="2 3">KMM6491</strain>
    </source>
</reference>
<keyword evidence="3" id="KW-1185">Reference proteome</keyword>
<dbReference type="PANTHER" id="PTHR43685:SF2">
    <property type="entry name" value="GLYCOSYLTRANSFERASE 2-LIKE DOMAIN-CONTAINING PROTEIN"/>
    <property type="match status" value="1"/>
</dbReference>
<evidence type="ECO:0000313" key="3">
    <source>
        <dbReference type="Proteomes" id="UP000805085"/>
    </source>
</evidence>